<evidence type="ECO:0000256" key="3">
    <source>
        <dbReference type="ARBA" id="ARBA00022723"/>
    </source>
</evidence>
<keyword evidence="4 6" id="KW-0863">Zinc-finger</keyword>
<dbReference type="SUPFAM" id="SSF49879">
    <property type="entry name" value="SMAD/FHA domain"/>
    <property type="match status" value="1"/>
</dbReference>
<dbReference type="GO" id="GO:0016567">
    <property type="term" value="P:protein ubiquitination"/>
    <property type="evidence" value="ECO:0007669"/>
    <property type="project" value="TreeGrafter"/>
</dbReference>
<dbReference type="GO" id="GO:0004842">
    <property type="term" value="F:ubiquitin-protein transferase activity"/>
    <property type="evidence" value="ECO:0007669"/>
    <property type="project" value="TreeGrafter"/>
</dbReference>
<dbReference type="InterPro" id="IPR000253">
    <property type="entry name" value="FHA_dom"/>
</dbReference>
<name>A0A250XU76_9CHLO</name>
<keyword evidence="11" id="KW-1185">Reference proteome</keyword>
<sequence length="372" mass="41113">MLRSINQPAIAYDLMGLANRGIISVGRESDSAIRLDCQEVPFLLSRKHCQVMFQPDAKMVVTDLNSTNGTYTARRGNPLRKLPAGVIWELMEGDSIGFGGPETIVASRAYVPNPFVFRFFPVIDVSAPNTIEVVVHSTSSEVDALAITANIADRRQRDDIQVDDQSSSIDRLQGLGGQRTLKHKAAPNGNLQRIASRSSPYSRPSTAGASPCTKLKEVLSSHLSCAICQDWLVACHALSCGHMYCGMCLSTWLARKRSCPTCRRAVAGVPVRCFQVDNTINDLLDKGVQVMSPQAYQDRKQKRQHWEDVQGMVVPEWTMTMEERRKRAIDAAARHHQEFMAIPRNHQGILGLLVENVGGQPHLVLENGVDAQ</sequence>
<dbReference type="PROSITE" id="PS50089">
    <property type="entry name" value="ZF_RING_2"/>
    <property type="match status" value="1"/>
</dbReference>
<accession>A0A250XU76</accession>
<proteinExistence type="inferred from homology"/>
<evidence type="ECO:0000256" key="5">
    <source>
        <dbReference type="ARBA" id="ARBA00022833"/>
    </source>
</evidence>
<gene>
    <name evidence="10" type="ORF">CEUSTIGMA_g13926.t1</name>
</gene>
<evidence type="ECO:0000313" key="11">
    <source>
        <dbReference type="Proteomes" id="UP000232323"/>
    </source>
</evidence>
<dbReference type="InterPro" id="IPR001841">
    <property type="entry name" value="Znf_RING"/>
</dbReference>
<evidence type="ECO:0000256" key="1">
    <source>
        <dbReference type="ARBA" id="ARBA00005797"/>
    </source>
</evidence>
<evidence type="ECO:0000259" key="9">
    <source>
        <dbReference type="PROSITE" id="PS50089"/>
    </source>
</evidence>
<evidence type="ECO:0000256" key="2">
    <source>
        <dbReference type="ARBA" id="ARBA00017908"/>
    </source>
</evidence>
<comment type="caution">
    <text evidence="10">The sequence shown here is derived from an EMBL/GenBank/DDBJ whole genome shotgun (WGS) entry which is preliminary data.</text>
</comment>
<feature type="domain" description="RING-type" evidence="9">
    <location>
        <begin position="225"/>
        <end position="263"/>
    </location>
</feature>
<dbReference type="Pfam" id="PF00498">
    <property type="entry name" value="FHA"/>
    <property type="match status" value="1"/>
</dbReference>
<organism evidence="10 11">
    <name type="scientific">Chlamydomonas eustigma</name>
    <dbReference type="NCBI Taxonomy" id="1157962"/>
    <lineage>
        <taxon>Eukaryota</taxon>
        <taxon>Viridiplantae</taxon>
        <taxon>Chlorophyta</taxon>
        <taxon>core chlorophytes</taxon>
        <taxon>Chlorophyceae</taxon>
        <taxon>CS clade</taxon>
        <taxon>Chlamydomonadales</taxon>
        <taxon>Chlamydomonadaceae</taxon>
        <taxon>Chlamydomonas</taxon>
    </lineage>
</organism>
<dbReference type="SUPFAM" id="SSF57850">
    <property type="entry name" value="RING/U-box"/>
    <property type="match status" value="1"/>
</dbReference>
<dbReference type="AlphaFoldDB" id="A0A250XU76"/>
<dbReference type="Proteomes" id="UP000232323">
    <property type="component" value="Unassembled WGS sequence"/>
</dbReference>
<dbReference type="InterPro" id="IPR052256">
    <property type="entry name" value="E3_ubiquitin-ligase_CHFR"/>
</dbReference>
<dbReference type="PROSITE" id="PS00518">
    <property type="entry name" value="ZF_RING_1"/>
    <property type="match status" value="1"/>
</dbReference>
<dbReference type="GO" id="GO:0008270">
    <property type="term" value="F:zinc ion binding"/>
    <property type="evidence" value="ECO:0007669"/>
    <property type="project" value="UniProtKB-KW"/>
</dbReference>
<feature type="compositionally biased region" description="Polar residues" evidence="7">
    <location>
        <begin position="189"/>
        <end position="208"/>
    </location>
</feature>
<dbReference type="PROSITE" id="PS50006">
    <property type="entry name" value="FHA_DOMAIN"/>
    <property type="match status" value="1"/>
</dbReference>
<feature type="region of interest" description="Disordered" evidence="7">
    <location>
        <begin position="181"/>
        <end position="208"/>
    </location>
</feature>
<evidence type="ECO:0000313" key="10">
    <source>
        <dbReference type="EMBL" id="GAX86519.1"/>
    </source>
</evidence>
<evidence type="ECO:0000256" key="6">
    <source>
        <dbReference type="PROSITE-ProRule" id="PRU00175"/>
    </source>
</evidence>
<dbReference type="GO" id="GO:0006511">
    <property type="term" value="P:ubiquitin-dependent protein catabolic process"/>
    <property type="evidence" value="ECO:0007669"/>
    <property type="project" value="TreeGrafter"/>
</dbReference>
<dbReference type="Gene3D" id="3.30.40.10">
    <property type="entry name" value="Zinc/RING finger domain, C3HC4 (zinc finger)"/>
    <property type="match status" value="1"/>
</dbReference>
<comment type="similarity">
    <text evidence="1">Belongs to the CHFR family.</text>
</comment>
<keyword evidence="3" id="KW-0479">Metal-binding</keyword>
<dbReference type="PANTHER" id="PTHR16079:SF4">
    <property type="entry name" value="E3 UBIQUITIN-PROTEIN LIGASE CHFR"/>
    <property type="match status" value="1"/>
</dbReference>
<evidence type="ECO:0000259" key="8">
    <source>
        <dbReference type="PROSITE" id="PS50006"/>
    </source>
</evidence>
<dbReference type="OrthoDB" id="687730at2759"/>
<dbReference type="STRING" id="1157962.A0A250XU76"/>
<keyword evidence="5" id="KW-0862">Zinc</keyword>
<dbReference type="EMBL" id="BEGY01000344">
    <property type="protein sequence ID" value="GAX86519.1"/>
    <property type="molecule type" value="Genomic_DNA"/>
</dbReference>
<evidence type="ECO:0000256" key="7">
    <source>
        <dbReference type="SAM" id="MobiDB-lite"/>
    </source>
</evidence>
<feature type="domain" description="FHA" evidence="8">
    <location>
        <begin position="23"/>
        <end position="71"/>
    </location>
</feature>
<dbReference type="SMART" id="SM00184">
    <property type="entry name" value="RING"/>
    <property type="match status" value="1"/>
</dbReference>
<dbReference type="CDD" id="cd00060">
    <property type="entry name" value="FHA"/>
    <property type="match status" value="1"/>
</dbReference>
<evidence type="ECO:0000256" key="4">
    <source>
        <dbReference type="ARBA" id="ARBA00022771"/>
    </source>
</evidence>
<dbReference type="InterPro" id="IPR017907">
    <property type="entry name" value="Znf_RING_CS"/>
</dbReference>
<dbReference type="PANTHER" id="PTHR16079">
    <property type="entry name" value="UBIQUITIN LIGASE PROTEIN CHFR"/>
    <property type="match status" value="1"/>
</dbReference>
<reference evidence="10 11" key="1">
    <citation type="submission" date="2017-08" db="EMBL/GenBank/DDBJ databases">
        <title>Acidophilic green algal genome provides insights into adaptation to an acidic environment.</title>
        <authorList>
            <person name="Hirooka S."/>
            <person name="Hirose Y."/>
            <person name="Kanesaki Y."/>
            <person name="Higuchi S."/>
            <person name="Fujiwara T."/>
            <person name="Onuma R."/>
            <person name="Era A."/>
            <person name="Ohbayashi R."/>
            <person name="Uzuka A."/>
            <person name="Nozaki H."/>
            <person name="Yoshikawa H."/>
            <person name="Miyagishima S.Y."/>
        </authorList>
    </citation>
    <scope>NUCLEOTIDE SEQUENCE [LARGE SCALE GENOMIC DNA]</scope>
    <source>
        <strain evidence="10 11">NIES-2499</strain>
    </source>
</reference>
<dbReference type="Pfam" id="PF13920">
    <property type="entry name" value="zf-C3HC4_3"/>
    <property type="match status" value="1"/>
</dbReference>
<dbReference type="InterPro" id="IPR013083">
    <property type="entry name" value="Znf_RING/FYVE/PHD"/>
</dbReference>
<dbReference type="Gene3D" id="2.60.200.20">
    <property type="match status" value="1"/>
</dbReference>
<protein>
    <recommendedName>
        <fullName evidence="2">E3 ubiquitin-protein ligase CHFR</fullName>
    </recommendedName>
</protein>
<dbReference type="GO" id="GO:0005634">
    <property type="term" value="C:nucleus"/>
    <property type="evidence" value="ECO:0007669"/>
    <property type="project" value="TreeGrafter"/>
</dbReference>
<dbReference type="InterPro" id="IPR008984">
    <property type="entry name" value="SMAD_FHA_dom_sf"/>
</dbReference>